<name>A0ABV5V6P7_9MICO</name>
<evidence type="ECO:0008006" key="4">
    <source>
        <dbReference type="Google" id="ProtNLM"/>
    </source>
</evidence>
<dbReference type="RefSeq" id="WP_238330502.1">
    <property type="nucleotide sequence ID" value="NZ_JBHMAX010000036.1"/>
</dbReference>
<gene>
    <name evidence="2" type="ORF">ACFFN0_15440</name>
</gene>
<evidence type="ECO:0000256" key="1">
    <source>
        <dbReference type="SAM" id="MobiDB-lite"/>
    </source>
</evidence>
<dbReference type="EMBL" id="JBHMAX010000036">
    <property type="protein sequence ID" value="MFB9733442.1"/>
    <property type="molecule type" value="Genomic_DNA"/>
</dbReference>
<protein>
    <recommendedName>
        <fullName evidence="4">CRISPR-associated protein (TIGR03986 family)</fullName>
    </recommendedName>
</protein>
<evidence type="ECO:0000313" key="3">
    <source>
        <dbReference type="Proteomes" id="UP001589613"/>
    </source>
</evidence>
<comment type="caution">
    <text evidence="2">The sequence shown here is derived from an EMBL/GenBank/DDBJ whole genome shotgun (WGS) entry which is preliminary data.</text>
</comment>
<feature type="region of interest" description="Disordered" evidence="1">
    <location>
        <begin position="355"/>
        <end position="374"/>
    </location>
</feature>
<evidence type="ECO:0000313" key="2">
    <source>
        <dbReference type="EMBL" id="MFB9733442.1"/>
    </source>
</evidence>
<feature type="region of interest" description="Disordered" evidence="1">
    <location>
        <begin position="573"/>
        <end position="598"/>
    </location>
</feature>
<organism evidence="2 3">
    <name type="scientific">Ornithinimicrobium kibberense</name>
    <dbReference type="NCBI Taxonomy" id="282060"/>
    <lineage>
        <taxon>Bacteria</taxon>
        <taxon>Bacillati</taxon>
        <taxon>Actinomycetota</taxon>
        <taxon>Actinomycetes</taxon>
        <taxon>Micrococcales</taxon>
        <taxon>Ornithinimicrobiaceae</taxon>
        <taxon>Ornithinimicrobium</taxon>
    </lineage>
</organism>
<accession>A0ABV5V6P7</accession>
<keyword evidence="3" id="KW-1185">Reference proteome</keyword>
<sequence>MHEALSGSCLRVFDTEFVPAYREQMSRGNERELALVADVKHDQHTGEVTSLRLYIVPESDVVSVPMIKCAGLHEREQVRTGAHLSVETSMSRPHLAAEVFFHDAGEYTLLVSDTRARQGPEDRWKFRAVRRPQSLDQLRAGTVLVDPEVVSDFNHAAAGLADRKTNPGLRGAVPGLDGWLYEPVGDRAYNRGRGGKTLGRRLVARGPGGEILKRGQPVWVQRNTHKDVTWVGLSQIWRSAGHFSAGERAGDASPCRTDLLCPSCQMFGSIEQLTTDEKAAVKEGRGAEQHSYAGHVWVGSGQFSSAPVLEVLTLPRVDSPRPGAGQFNLAGESIMADDPEAQRRLPLAPQRPLREWGASADHGQPRPIRGSKRYWTSSWPGRAARIEAQTAGAAQDEVVHRACAPVGSVFTVQIFFEGLSTEQVGSLIAAVDPARWLAAWHDSDVPAEAARFRLGGGKPFGLGAARSGVTLHLADMPARWTGDSEDPPDALTADAAVEAFVAAAPAPVVRTWRALAHMVTEDFVNPQLVSYPRHEGPPEQAPFHFWKESIGHQRTSRERTRTITPFVALPTAEQPATEQVLDTADARTVPGVPEQRRR</sequence>
<proteinExistence type="predicted"/>
<dbReference type="Proteomes" id="UP001589613">
    <property type="component" value="Unassembled WGS sequence"/>
</dbReference>
<reference evidence="2 3" key="1">
    <citation type="submission" date="2024-09" db="EMBL/GenBank/DDBJ databases">
        <authorList>
            <person name="Sun Q."/>
            <person name="Mori K."/>
        </authorList>
    </citation>
    <scope>NUCLEOTIDE SEQUENCE [LARGE SCALE GENOMIC DNA]</scope>
    <source>
        <strain evidence="2 3">JCM 12763</strain>
    </source>
</reference>